<proteinExistence type="predicted"/>
<name>A0A2X3J5M2_9ENTR</name>
<keyword evidence="3 5" id="KW-1133">Transmembrane helix</keyword>
<sequence>MIPVILSMFGLGMIVGNIVGGRLADRGLEKTVRLLLIWAILVLSAYVYTSH</sequence>
<evidence type="ECO:0000256" key="3">
    <source>
        <dbReference type="ARBA" id="ARBA00022989"/>
    </source>
</evidence>
<dbReference type="InterPro" id="IPR020846">
    <property type="entry name" value="MFS_dom"/>
</dbReference>
<dbReference type="PROSITE" id="PS50850">
    <property type="entry name" value="MFS"/>
    <property type="match status" value="1"/>
</dbReference>
<evidence type="ECO:0000259" key="6">
    <source>
        <dbReference type="PROSITE" id="PS50850"/>
    </source>
</evidence>
<feature type="transmembrane region" description="Helical" evidence="5">
    <location>
        <begin position="31"/>
        <end position="49"/>
    </location>
</feature>
<evidence type="ECO:0000256" key="4">
    <source>
        <dbReference type="ARBA" id="ARBA00023136"/>
    </source>
</evidence>
<evidence type="ECO:0000313" key="7">
    <source>
        <dbReference type="EMBL" id="SQC91311.1"/>
    </source>
</evidence>
<evidence type="ECO:0000256" key="5">
    <source>
        <dbReference type="SAM" id="Phobius"/>
    </source>
</evidence>
<organism evidence="7 8">
    <name type="scientific">Cedecea neteri</name>
    <dbReference type="NCBI Taxonomy" id="158822"/>
    <lineage>
        <taxon>Bacteria</taxon>
        <taxon>Pseudomonadati</taxon>
        <taxon>Pseudomonadota</taxon>
        <taxon>Gammaproteobacteria</taxon>
        <taxon>Enterobacterales</taxon>
        <taxon>Enterobacteriaceae</taxon>
        <taxon>Cedecea</taxon>
    </lineage>
</organism>
<dbReference type="Proteomes" id="UP000251197">
    <property type="component" value="Unassembled WGS sequence"/>
</dbReference>
<keyword evidence="2 5" id="KW-0812">Transmembrane</keyword>
<dbReference type="SUPFAM" id="SSF103473">
    <property type="entry name" value="MFS general substrate transporter"/>
    <property type="match status" value="1"/>
</dbReference>
<keyword evidence="4 5" id="KW-0472">Membrane</keyword>
<protein>
    <submittedName>
        <fullName evidence="7">Arabinose efflux permease</fullName>
    </submittedName>
</protein>
<dbReference type="AlphaFoldDB" id="A0A2X3J5M2"/>
<gene>
    <name evidence="7" type="ORF">NCTC12120_04464</name>
</gene>
<dbReference type="InterPro" id="IPR036259">
    <property type="entry name" value="MFS_trans_sf"/>
</dbReference>
<dbReference type="EMBL" id="UAVU01000007">
    <property type="protein sequence ID" value="SQC91311.1"/>
    <property type="molecule type" value="Genomic_DNA"/>
</dbReference>
<accession>A0A2X3J5M2</accession>
<evidence type="ECO:0000313" key="8">
    <source>
        <dbReference type="Proteomes" id="UP000251197"/>
    </source>
</evidence>
<keyword evidence="1" id="KW-1003">Cell membrane</keyword>
<dbReference type="GO" id="GO:0022857">
    <property type="term" value="F:transmembrane transporter activity"/>
    <property type="evidence" value="ECO:0007669"/>
    <property type="project" value="InterPro"/>
</dbReference>
<reference evidence="7 8" key="1">
    <citation type="submission" date="2018-06" db="EMBL/GenBank/DDBJ databases">
        <authorList>
            <consortium name="Pathogen Informatics"/>
            <person name="Doyle S."/>
        </authorList>
    </citation>
    <scope>NUCLEOTIDE SEQUENCE [LARGE SCALE GENOMIC DNA]</scope>
    <source>
        <strain evidence="7 8">NCTC12120</strain>
    </source>
</reference>
<evidence type="ECO:0000256" key="2">
    <source>
        <dbReference type="ARBA" id="ARBA00022692"/>
    </source>
</evidence>
<feature type="domain" description="Major facilitator superfamily (MFS) profile" evidence="6">
    <location>
        <begin position="1"/>
        <end position="51"/>
    </location>
</feature>
<feature type="transmembrane region" description="Helical" evidence="5">
    <location>
        <begin position="6"/>
        <end position="24"/>
    </location>
</feature>
<evidence type="ECO:0000256" key="1">
    <source>
        <dbReference type="ARBA" id="ARBA00022475"/>
    </source>
</evidence>